<feature type="compositionally biased region" description="Basic and acidic residues" evidence="1">
    <location>
        <begin position="405"/>
        <end position="424"/>
    </location>
</feature>
<sequence>MSTGTDVLAATDWNRTFHAYGPGTDVPGHLALLLSDDPADRSRALDHLYSAVIHQGTVYSATVPAARYVAGVLADPRLDAPVGAASLRAHLLGFLRDAAEGVAGHLCEPAPPAPDSAERDRVHAALASDDEDEALGIWEDEVLHALMYHEAAVALRDAAPELYAAVRPHLTHHDGTTRIRAVEAAGALALLGGPAPDLSGAADMAETREEGAVIVLVMGETGGDTTEFLTHSDPAIRACAALAPGQRGNPAALAELLAAAGGPEVPDAWFAQRPAYFSGSVRATLLREAARRCGPGDAERMLPVFRALAPAAPALRAGADLGPMLEAAFPAGAPARPGRVQREYLRVLADSALPWTGAHATGFAALLERLGLPGDRDAVRALAAAGADDARPGVPAGAPTGGGRAAREPADREPADREPGFGAG</sequence>
<reference evidence="2 3" key="1">
    <citation type="submission" date="2021-05" db="EMBL/GenBank/DDBJ databases">
        <title>Direct Submission.</title>
        <authorList>
            <person name="Li K."/>
            <person name="Gao J."/>
        </authorList>
    </citation>
    <scope>NUCLEOTIDE SEQUENCE [LARGE SCALE GENOMIC DNA]</scope>
    <source>
        <strain evidence="2 3">Mg02</strain>
    </source>
</reference>
<evidence type="ECO:0000313" key="3">
    <source>
        <dbReference type="Proteomes" id="UP000676079"/>
    </source>
</evidence>
<proteinExistence type="predicted"/>
<dbReference type="RefSeq" id="WP_220562035.1">
    <property type="nucleotide sequence ID" value="NZ_CP074133.1"/>
</dbReference>
<dbReference type="Proteomes" id="UP000676079">
    <property type="component" value="Chromosome"/>
</dbReference>
<dbReference type="EMBL" id="CP074133">
    <property type="protein sequence ID" value="QUX20838.1"/>
    <property type="molecule type" value="Genomic_DNA"/>
</dbReference>
<feature type="region of interest" description="Disordered" evidence="1">
    <location>
        <begin position="383"/>
        <end position="424"/>
    </location>
</feature>
<organism evidence="2 3">
    <name type="scientific">Nocardiopsis changdeensis</name>
    <dbReference type="NCBI Taxonomy" id="2831969"/>
    <lineage>
        <taxon>Bacteria</taxon>
        <taxon>Bacillati</taxon>
        <taxon>Actinomycetota</taxon>
        <taxon>Actinomycetes</taxon>
        <taxon>Streptosporangiales</taxon>
        <taxon>Nocardiopsidaceae</taxon>
        <taxon>Nocardiopsis</taxon>
    </lineage>
</organism>
<evidence type="ECO:0008006" key="4">
    <source>
        <dbReference type="Google" id="ProtNLM"/>
    </source>
</evidence>
<keyword evidence="3" id="KW-1185">Reference proteome</keyword>
<name>A0ABX8BHI8_9ACTN</name>
<protein>
    <recommendedName>
        <fullName evidence="4">DUF4243 domain-containing protein</fullName>
    </recommendedName>
</protein>
<feature type="compositionally biased region" description="Low complexity" evidence="1">
    <location>
        <begin position="383"/>
        <end position="398"/>
    </location>
</feature>
<gene>
    <name evidence="2" type="ORF">KGD84_20445</name>
</gene>
<evidence type="ECO:0000313" key="2">
    <source>
        <dbReference type="EMBL" id="QUX20838.1"/>
    </source>
</evidence>
<accession>A0ABX8BHI8</accession>
<evidence type="ECO:0000256" key="1">
    <source>
        <dbReference type="SAM" id="MobiDB-lite"/>
    </source>
</evidence>